<protein>
    <submittedName>
        <fullName evidence="3">Thioredoxin-like protein</fullName>
    </submittedName>
</protein>
<dbReference type="Proteomes" id="UP000188533">
    <property type="component" value="Unassembled WGS sequence"/>
</dbReference>
<reference evidence="3 4" key="1">
    <citation type="submission" date="2016-08" db="EMBL/GenBank/DDBJ databases">
        <authorList>
            <consortium name="Lentinula edodes genome sequencing consortium"/>
            <person name="Sakamoto Y."/>
            <person name="Nakade K."/>
            <person name="Sato S."/>
            <person name="Yoshida Y."/>
            <person name="Miyazaki K."/>
            <person name="Natsume S."/>
            <person name="Konno N."/>
        </authorList>
    </citation>
    <scope>NUCLEOTIDE SEQUENCE [LARGE SCALE GENOMIC DNA]</scope>
    <source>
        <strain evidence="3 4">NBRC 111202</strain>
    </source>
</reference>
<dbReference type="CDD" id="cd02947">
    <property type="entry name" value="TRX_family"/>
    <property type="match status" value="1"/>
</dbReference>
<evidence type="ECO:0000259" key="2">
    <source>
        <dbReference type="PROSITE" id="PS51352"/>
    </source>
</evidence>
<dbReference type="Gene3D" id="3.40.30.10">
    <property type="entry name" value="Glutaredoxin"/>
    <property type="match status" value="1"/>
</dbReference>
<sequence length="193" mass="21681">MASSLVSQVLRSSKASSVFPRSIRTFSRSAPRLEHYADADFGTFKKVTSGPQSEGRLVLVDFYADWCQPCHMLSPILKSISSNPDARSGTGLPVDVMTIDTESEDGQELGRKFKITALPTVRFPKAVCTISWERFDGMKVKWHEQLNDEHVCHLLIYHPVPRIDCGACPSHEAYQGLPVATREQRRDLKHPLQ</sequence>
<evidence type="ECO:0000313" key="3">
    <source>
        <dbReference type="EMBL" id="GAW09646.1"/>
    </source>
</evidence>
<dbReference type="PANTHER" id="PTHR43601:SF3">
    <property type="entry name" value="THIOREDOXIN, MITOCHONDRIAL"/>
    <property type="match status" value="1"/>
</dbReference>
<dbReference type="Pfam" id="PF00085">
    <property type="entry name" value="Thioredoxin"/>
    <property type="match status" value="1"/>
</dbReference>
<comment type="similarity">
    <text evidence="1">Belongs to the thioredoxin family.</text>
</comment>
<proteinExistence type="inferred from homology"/>
<dbReference type="SUPFAM" id="SSF52833">
    <property type="entry name" value="Thioredoxin-like"/>
    <property type="match status" value="1"/>
</dbReference>
<dbReference type="STRING" id="5353.A0A1Q3ER16"/>
<evidence type="ECO:0000256" key="1">
    <source>
        <dbReference type="ARBA" id="ARBA00008987"/>
    </source>
</evidence>
<reference evidence="3 4" key="2">
    <citation type="submission" date="2017-02" db="EMBL/GenBank/DDBJ databases">
        <title>A genome survey and senescence transcriptome analysis in Lentinula edodes.</title>
        <authorList>
            <person name="Sakamoto Y."/>
            <person name="Nakade K."/>
            <person name="Sato S."/>
            <person name="Yoshida Y."/>
            <person name="Miyazaki K."/>
            <person name="Natsume S."/>
            <person name="Konno N."/>
        </authorList>
    </citation>
    <scope>NUCLEOTIDE SEQUENCE [LARGE SCALE GENOMIC DNA]</scope>
    <source>
        <strain evidence="3 4">NBRC 111202</strain>
    </source>
</reference>
<dbReference type="AlphaFoldDB" id="A0A1Q3ER16"/>
<dbReference type="InterPro" id="IPR013766">
    <property type="entry name" value="Thioredoxin_domain"/>
</dbReference>
<organism evidence="3 4">
    <name type="scientific">Lentinula edodes</name>
    <name type="common">Shiitake mushroom</name>
    <name type="synonym">Lentinus edodes</name>
    <dbReference type="NCBI Taxonomy" id="5353"/>
    <lineage>
        <taxon>Eukaryota</taxon>
        <taxon>Fungi</taxon>
        <taxon>Dikarya</taxon>
        <taxon>Basidiomycota</taxon>
        <taxon>Agaricomycotina</taxon>
        <taxon>Agaricomycetes</taxon>
        <taxon>Agaricomycetidae</taxon>
        <taxon>Agaricales</taxon>
        <taxon>Marasmiineae</taxon>
        <taxon>Omphalotaceae</taxon>
        <taxon>Lentinula</taxon>
    </lineage>
</organism>
<dbReference type="GO" id="GO:0045454">
    <property type="term" value="P:cell redox homeostasis"/>
    <property type="evidence" value="ECO:0007669"/>
    <property type="project" value="TreeGrafter"/>
</dbReference>
<dbReference type="GO" id="GO:0005739">
    <property type="term" value="C:mitochondrion"/>
    <property type="evidence" value="ECO:0007669"/>
    <property type="project" value="TreeGrafter"/>
</dbReference>
<name>A0A1Q3ER16_LENED</name>
<feature type="domain" description="Thioredoxin" evidence="2">
    <location>
        <begin position="24"/>
        <end position="156"/>
    </location>
</feature>
<dbReference type="InterPro" id="IPR036249">
    <property type="entry name" value="Thioredoxin-like_sf"/>
</dbReference>
<keyword evidence="4" id="KW-1185">Reference proteome</keyword>
<dbReference type="PANTHER" id="PTHR43601">
    <property type="entry name" value="THIOREDOXIN, MITOCHONDRIAL"/>
    <property type="match status" value="1"/>
</dbReference>
<dbReference type="PROSITE" id="PS51352">
    <property type="entry name" value="THIOREDOXIN_2"/>
    <property type="match status" value="1"/>
</dbReference>
<comment type="caution">
    <text evidence="3">The sequence shown here is derived from an EMBL/GenBank/DDBJ whole genome shotgun (WGS) entry which is preliminary data.</text>
</comment>
<accession>A0A1Q3ER16</accession>
<gene>
    <name evidence="3" type="ORF">LENED_011816</name>
</gene>
<evidence type="ECO:0000313" key="4">
    <source>
        <dbReference type="Proteomes" id="UP000188533"/>
    </source>
</evidence>
<dbReference type="EMBL" id="BDGU01001173">
    <property type="protein sequence ID" value="GAW09646.1"/>
    <property type="molecule type" value="Genomic_DNA"/>
</dbReference>